<dbReference type="Proteomes" id="UP000288212">
    <property type="component" value="Unassembled WGS sequence"/>
</dbReference>
<evidence type="ECO:0000313" key="1">
    <source>
        <dbReference type="EMBL" id="RUO20782.1"/>
    </source>
</evidence>
<reference evidence="1 2" key="1">
    <citation type="journal article" date="2011" name="Front. Microbiol.">
        <title>Genomic signatures of strain selection and enhancement in Bacillus atrophaeus var. globigii, a historical biowarfare simulant.</title>
        <authorList>
            <person name="Gibbons H.S."/>
            <person name="Broomall S.M."/>
            <person name="McNew L.A."/>
            <person name="Daligault H."/>
            <person name="Chapman C."/>
            <person name="Bruce D."/>
            <person name="Karavis M."/>
            <person name="Krepps M."/>
            <person name="McGregor P.A."/>
            <person name="Hong C."/>
            <person name="Park K.H."/>
            <person name="Akmal A."/>
            <person name="Feldman A."/>
            <person name="Lin J.S."/>
            <person name="Chang W.E."/>
            <person name="Higgs B.W."/>
            <person name="Demirev P."/>
            <person name="Lindquist J."/>
            <person name="Liem A."/>
            <person name="Fochler E."/>
            <person name="Read T.D."/>
            <person name="Tapia R."/>
            <person name="Johnson S."/>
            <person name="Bishop-Lilly K.A."/>
            <person name="Detter C."/>
            <person name="Han C."/>
            <person name="Sozhamannan S."/>
            <person name="Rosenzweig C.N."/>
            <person name="Skowronski E.W."/>
        </authorList>
    </citation>
    <scope>NUCLEOTIDE SEQUENCE [LARGE SCALE GENOMIC DNA]</scope>
    <source>
        <strain evidence="1 2">AK5</strain>
    </source>
</reference>
<accession>A0A432VW14</accession>
<organism evidence="1 2">
    <name type="scientific">Aliidiomarina haloalkalitolerans</name>
    <dbReference type="NCBI Taxonomy" id="859059"/>
    <lineage>
        <taxon>Bacteria</taxon>
        <taxon>Pseudomonadati</taxon>
        <taxon>Pseudomonadota</taxon>
        <taxon>Gammaproteobacteria</taxon>
        <taxon>Alteromonadales</taxon>
        <taxon>Idiomarinaceae</taxon>
        <taxon>Aliidiomarina</taxon>
    </lineage>
</organism>
<keyword evidence="2" id="KW-1185">Reference proteome</keyword>
<name>A0A432VW14_9GAMM</name>
<sequence length="96" mass="10696">MSDSIFSDLFYLDHVSGDKLFPVKIRNRDTGKVSFRVSRGGTGGNTKEAGYEVDCEFEVKRLVFDHGYAVRASTRDKSRNGLYKLGMRSIKGAVAI</sequence>
<dbReference type="EMBL" id="PIPI01000002">
    <property type="protein sequence ID" value="RUO20782.1"/>
    <property type="molecule type" value="Genomic_DNA"/>
</dbReference>
<dbReference type="AlphaFoldDB" id="A0A432VW14"/>
<gene>
    <name evidence="1" type="ORF">CWE06_05625</name>
</gene>
<protein>
    <submittedName>
        <fullName evidence="1">Uncharacterized protein</fullName>
    </submittedName>
</protein>
<proteinExistence type="predicted"/>
<comment type="caution">
    <text evidence="1">The sequence shown here is derived from an EMBL/GenBank/DDBJ whole genome shotgun (WGS) entry which is preliminary data.</text>
</comment>
<evidence type="ECO:0000313" key="2">
    <source>
        <dbReference type="Proteomes" id="UP000288212"/>
    </source>
</evidence>